<name>A0A7M2GR79_SPHSA</name>
<dbReference type="InterPro" id="IPR053845">
    <property type="entry name" value="DUF6927"/>
</dbReference>
<geneLocation type="plasmid" evidence="2 3">
    <name>p1</name>
</geneLocation>
<proteinExistence type="predicted"/>
<gene>
    <name evidence="2" type="ORF">H5V43_22045</name>
</gene>
<protein>
    <recommendedName>
        <fullName evidence="1">DUF6927 domain-containing protein</fullName>
    </recommendedName>
</protein>
<accession>A0A7M2GR79</accession>
<dbReference type="AlphaFoldDB" id="A0A7M2GR79"/>
<dbReference type="EMBL" id="CP060037">
    <property type="protein sequence ID" value="QOT74552.1"/>
    <property type="molecule type" value="Genomic_DNA"/>
</dbReference>
<reference evidence="3" key="1">
    <citation type="submission" date="2020-08" db="EMBL/GenBank/DDBJ databases">
        <title>Complete genome sequence of Sphingobium barthaii strain KK22, a high-molecular-weight polycyclic aromatic hydrocarbon-degrading soil bacterium.</title>
        <authorList>
            <person name="Mori J.F."/>
            <person name="Kanaly R.A."/>
        </authorList>
    </citation>
    <scope>NUCLEOTIDE SEQUENCE [LARGE SCALE GENOMIC DNA]</scope>
    <source>
        <strain evidence="3">KK22</strain>
        <plasmid evidence="3">p1</plasmid>
    </source>
</reference>
<dbReference type="KEGG" id="sbar:H5V43_22045"/>
<dbReference type="Pfam" id="PF21992">
    <property type="entry name" value="DUF6927"/>
    <property type="match status" value="1"/>
</dbReference>
<dbReference type="Proteomes" id="UP000593663">
    <property type="component" value="Plasmid p1"/>
</dbReference>
<feature type="domain" description="DUF6927" evidence="1">
    <location>
        <begin position="113"/>
        <end position="183"/>
    </location>
</feature>
<dbReference type="RefSeq" id="WP_025549024.1">
    <property type="nucleotide sequence ID" value="NZ_BATN01000031.1"/>
</dbReference>
<evidence type="ECO:0000259" key="1">
    <source>
        <dbReference type="Pfam" id="PF21992"/>
    </source>
</evidence>
<organism evidence="2 3">
    <name type="scientific">Sphingobium fuliginis (strain ATCC 27551)</name>
    <dbReference type="NCBI Taxonomy" id="336203"/>
    <lineage>
        <taxon>Bacteria</taxon>
        <taxon>Pseudomonadati</taxon>
        <taxon>Pseudomonadota</taxon>
        <taxon>Alphaproteobacteria</taxon>
        <taxon>Sphingomonadales</taxon>
        <taxon>Sphingomonadaceae</taxon>
        <taxon>Sphingobium</taxon>
    </lineage>
</organism>
<keyword evidence="2" id="KW-0614">Plasmid</keyword>
<sequence length="203" mass="23030">MGWLTMSFSSMGGHKTAKFYLDAQLTYDHKLDDGSTQGLRVIASSCPGNRVYYAAAQTITNGVPGEIFAVVCLVRWSPHSRSGEQFGYKDMTESMGPGEAECPADILSLLTTTDREYSLDWRRRCFARLRLRSRSIRNGDRVRLGSPMQFTDGSTRDEFIVEKRGRTLRFRDVHGGGLCRISHFMDRHWIIVPTTRVHKTVFA</sequence>
<evidence type="ECO:0000313" key="3">
    <source>
        <dbReference type="Proteomes" id="UP000593663"/>
    </source>
</evidence>
<evidence type="ECO:0000313" key="2">
    <source>
        <dbReference type="EMBL" id="QOT74552.1"/>
    </source>
</evidence>